<feature type="domain" description="PAS" evidence="2">
    <location>
        <begin position="1"/>
        <end position="56"/>
    </location>
</feature>
<dbReference type="InterPro" id="IPR000700">
    <property type="entry name" value="PAS-assoc_C"/>
</dbReference>
<dbReference type="PROSITE" id="PS50113">
    <property type="entry name" value="PAC"/>
    <property type="match status" value="1"/>
</dbReference>
<dbReference type="NCBIfam" id="TIGR00229">
    <property type="entry name" value="sensory_box"/>
    <property type="match status" value="2"/>
</dbReference>
<evidence type="ECO:0000256" key="1">
    <source>
        <dbReference type="SAM" id="MobiDB-lite"/>
    </source>
</evidence>
<gene>
    <name evidence="4" type="ORF">AVDCRST_MAG93-3463</name>
</gene>
<dbReference type="SMART" id="SM00091">
    <property type="entry name" value="PAS"/>
    <property type="match status" value="2"/>
</dbReference>
<evidence type="ECO:0000313" key="4">
    <source>
        <dbReference type="EMBL" id="CAA9285015.1"/>
    </source>
</evidence>
<dbReference type="EMBL" id="CADCTR010001183">
    <property type="protein sequence ID" value="CAA9285015.1"/>
    <property type="molecule type" value="Genomic_DNA"/>
</dbReference>
<dbReference type="InterPro" id="IPR000014">
    <property type="entry name" value="PAS"/>
</dbReference>
<dbReference type="Pfam" id="PF13426">
    <property type="entry name" value="PAS_9"/>
    <property type="match status" value="2"/>
</dbReference>
<dbReference type="PANTHER" id="PTHR44757">
    <property type="entry name" value="DIGUANYLATE CYCLASE DGCP"/>
    <property type="match status" value="1"/>
</dbReference>
<dbReference type="AlphaFoldDB" id="A0A6J4JQT1"/>
<feature type="region of interest" description="Disordered" evidence="1">
    <location>
        <begin position="207"/>
        <end position="255"/>
    </location>
</feature>
<dbReference type="PANTHER" id="PTHR44757:SF2">
    <property type="entry name" value="BIOFILM ARCHITECTURE MAINTENANCE PROTEIN MBAA"/>
    <property type="match status" value="1"/>
</dbReference>
<protein>
    <submittedName>
        <fullName evidence="4">Uncharacterized protein</fullName>
    </submittedName>
</protein>
<organism evidence="4">
    <name type="scientific">uncultured Chloroflexia bacterium</name>
    <dbReference type="NCBI Taxonomy" id="1672391"/>
    <lineage>
        <taxon>Bacteria</taxon>
        <taxon>Bacillati</taxon>
        <taxon>Chloroflexota</taxon>
        <taxon>Chloroflexia</taxon>
        <taxon>environmental samples</taxon>
    </lineage>
</organism>
<dbReference type="CDD" id="cd00130">
    <property type="entry name" value="PAS"/>
    <property type="match status" value="2"/>
</dbReference>
<sequence length="255" mass="28794">MALVDARGRLIKSNPTFEEMLGYTGEELRGLHFAEITYPEDVEEGLRLYGELLRGGLNHYRLEKRYVKKSGELLWGRLTVSFLRGNGEETGSDLPLAIGILEDVTERKRTEEALKKSKERFHSLVEDAGDAFFVHDLDDRFGDANQWTCDSLGYTREELLRLSVVDVETSFDPADLPKLWGRVVAGAPITLDGTHRRKDGNIFPVFAPRHLRDGRPTTHACPSPRRHRAQGARKAPYAPGFPRFSHRSAEPCPLP</sequence>
<dbReference type="InterPro" id="IPR035965">
    <property type="entry name" value="PAS-like_dom_sf"/>
</dbReference>
<dbReference type="PROSITE" id="PS50112">
    <property type="entry name" value="PAS"/>
    <property type="match status" value="2"/>
</dbReference>
<dbReference type="InterPro" id="IPR052155">
    <property type="entry name" value="Biofilm_reg_signaling"/>
</dbReference>
<evidence type="ECO:0000259" key="3">
    <source>
        <dbReference type="PROSITE" id="PS50113"/>
    </source>
</evidence>
<accession>A0A6J4JQT1</accession>
<proteinExistence type="predicted"/>
<dbReference type="Gene3D" id="3.30.450.20">
    <property type="entry name" value="PAS domain"/>
    <property type="match status" value="2"/>
</dbReference>
<reference evidence="4" key="1">
    <citation type="submission" date="2020-02" db="EMBL/GenBank/DDBJ databases">
        <authorList>
            <person name="Meier V. D."/>
        </authorList>
    </citation>
    <scope>NUCLEOTIDE SEQUENCE</scope>
    <source>
        <strain evidence="4">AVDCRST_MAG93</strain>
    </source>
</reference>
<dbReference type="SUPFAM" id="SSF55785">
    <property type="entry name" value="PYP-like sensor domain (PAS domain)"/>
    <property type="match status" value="2"/>
</dbReference>
<feature type="domain" description="PAC" evidence="3">
    <location>
        <begin position="60"/>
        <end position="116"/>
    </location>
</feature>
<feature type="domain" description="PAS" evidence="2">
    <location>
        <begin position="117"/>
        <end position="179"/>
    </location>
</feature>
<evidence type="ECO:0000259" key="2">
    <source>
        <dbReference type="PROSITE" id="PS50112"/>
    </source>
</evidence>
<name>A0A6J4JQT1_9CHLR</name>